<dbReference type="InterPro" id="IPR012349">
    <property type="entry name" value="Split_barrel_FMN-bd"/>
</dbReference>
<dbReference type="PANTHER" id="PTHR35176:SF1">
    <property type="entry name" value="F420H(2)-DEPENDENT BILIVERDIN REDUCTASE"/>
    <property type="match status" value="1"/>
</dbReference>
<evidence type="ECO:0000259" key="2">
    <source>
        <dbReference type="Pfam" id="PF01243"/>
    </source>
</evidence>
<comment type="caution">
    <text evidence="3">The sequence shown here is derived from an EMBL/GenBank/DDBJ whole genome shotgun (WGS) entry which is preliminary data.</text>
</comment>
<dbReference type="EMBL" id="BJMM01000025">
    <property type="protein sequence ID" value="GEB51961.1"/>
    <property type="molecule type" value="Genomic_DNA"/>
</dbReference>
<evidence type="ECO:0000313" key="4">
    <source>
        <dbReference type="Proteomes" id="UP000319210"/>
    </source>
</evidence>
<sequence length="162" mass="17708">MGESEWREFVLTGTRTGKLATHRADGRPHVTPVWFLLDEGEGGEAGRGTGTGGGVGTGDGQAVPMVVFTTWHASLKHKALRRDPRFSLCIDDQAPPFSYVMLECTAGFTDDPDTVRFWATRIAERYMGPDRAAEYGERNAVPGEYLVRATIDNIVSFQGVAD</sequence>
<dbReference type="Gene3D" id="2.30.110.10">
    <property type="entry name" value="Electron Transport, Fmn-binding Protein, Chain A"/>
    <property type="match status" value="1"/>
</dbReference>
<dbReference type="Pfam" id="PF01243">
    <property type="entry name" value="PNPOx_N"/>
    <property type="match status" value="1"/>
</dbReference>
<name>A0A4Y3R2Y2_STRCI</name>
<dbReference type="PANTHER" id="PTHR35176">
    <property type="entry name" value="HEME OXYGENASE HI_0854-RELATED"/>
    <property type="match status" value="1"/>
</dbReference>
<accession>A0A4Y3R2Y2</accession>
<dbReference type="GO" id="GO:0005829">
    <property type="term" value="C:cytosol"/>
    <property type="evidence" value="ECO:0007669"/>
    <property type="project" value="TreeGrafter"/>
</dbReference>
<dbReference type="AlphaFoldDB" id="A0A4Y3R2Y2"/>
<feature type="domain" description="Pyridoxamine 5'-phosphate oxidase N-terminal" evidence="2">
    <location>
        <begin position="5"/>
        <end position="134"/>
    </location>
</feature>
<dbReference type="SUPFAM" id="SSF50475">
    <property type="entry name" value="FMN-binding split barrel"/>
    <property type="match status" value="1"/>
</dbReference>
<proteinExistence type="predicted"/>
<organism evidence="3 4">
    <name type="scientific">Streptomyces cacaoi</name>
    <dbReference type="NCBI Taxonomy" id="1898"/>
    <lineage>
        <taxon>Bacteria</taxon>
        <taxon>Bacillati</taxon>
        <taxon>Actinomycetota</taxon>
        <taxon>Actinomycetes</taxon>
        <taxon>Kitasatosporales</taxon>
        <taxon>Streptomycetaceae</taxon>
        <taxon>Streptomyces</taxon>
    </lineage>
</organism>
<dbReference type="Proteomes" id="UP000319210">
    <property type="component" value="Unassembled WGS sequence"/>
</dbReference>
<evidence type="ECO:0000313" key="3">
    <source>
        <dbReference type="EMBL" id="GEB51961.1"/>
    </source>
</evidence>
<keyword evidence="4" id="KW-1185">Reference proteome</keyword>
<dbReference type="InterPro" id="IPR052019">
    <property type="entry name" value="F420H2_bilvrd_red/Heme_oxyg"/>
</dbReference>
<protein>
    <submittedName>
        <fullName evidence="3">PPOX class F420-dependent enzyme</fullName>
    </submittedName>
</protein>
<keyword evidence="1" id="KW-0560">Oxidoreductase</keyword>
<dbReference type="GO" id="GO:0070967">
    <property type="term" value="F:coenzyme F420 binding"/>
    <property type="evidence" value="ECO:0007669"/>
    <property type="project" value="TreeGrafter"/>
</dbReference>
<dbReference type="GO" id="GO:0016627">
    <property type="term" value="F:oxidoreductase activity, acting on the CH-CH group of donors"/>
    <property type="evidence" value="ECO:0007669"/>
    <property type="project" value="TreeGrafter"/>
</dbReference>
<evidence type="ECO:0000256" key="1">
    <source>
        <dbReference type="ARBA" id="ARBA00023002"/>
    </source>
</evidence>
<dbReference type="InterPro" id="IPR011576">
    <property type="entry name" value="Pyridox_Oxase_N"/>
</dbReference>
<reference evidence="3 4" key="1">
    <citation type="submission" date="2019-06" db="EMBL/GenBank/DDBJ databases">
        <title>Whole genome shotgun sequence of Streptomyces cacaoi subsp. cacaoi NBRC 12748.</title>
        <authorList>
            <person name="Hosoyama A."/>
            <person name="Uohara A."/>
            <person name="Ohji S."/>
            <person name="Ichikawa N."/>
        </authorList>
    </citation>
    <scope>NUCLEOTIDE SEQUENCE [LARGE SCALE GENOMIC DNA]</scope>
    <source>
        <strain evidence="3 4">NBRC 12748</strain>
    </source>
</reference>
<gene>
    <name evidence="3" type="ORF">SCA03_45120</name>
</gene>
<dbReference type="OrthoDB" id="159383at2"/>
<dbReference type="RefSeq" id="WP_086818035.1">
    <property type="nucleotide sequence ID" value="NZ_BJMM01000025.1"/>
</dbReference>